<comment type="caution">
    <text evidence="2">The sequence shown here is derived from an EMBL/GenBank/DDBJ whole genome shotgun (WGS) entry which is preliminary data.</text>
</comment>
<dbReference type="InterPro" id="IPR024534">
    <property type="entry name" value="JetD_C"/>
</dbReference>
<evidence type="ECO:0000313" key="3">
    <source>
        <dbReference type="Proteomes" id="UP001139319"/>
    </source>
</evidence>
<evidence type="ECO:0000313" key="2">
    <source>
        <dbReference type="EMBL" id="MCP8898039.1"/>
    </source>
</evidence>
<dbReference type="Pfam" id="PF09983">
    <property type="entry name" value="JetD_C"/>
    <property type="match status" value="1"/>
</dbReference>
<accession>A0A9X2HUT6</accession>
<sequence>MKPQPAPKWLDEEPLLQKLLHSFVDKLERGVKPVIKVGPKTAPGLYDFQDDVDYLWALVESLDKDYQIITVKMARVKPHQNLYEGAQLVFIPEREELVRQWLNRPALDPYALVWHHELEKLAEAGVNTDALAANMIRLPEMGAEATLRGLVQIGEVLQRPMTLRALSARCFRGDSKVLDRQEALVAELYPELAQNLLPRPLLLAVYLPERVKQIIMVENQDTFVSLSQQPPDQTAIVYSAGFRGSSTRMRDPGNVVFSYLNQSASSRETFERYWFGGEQTLATYFWGDLDYAAMAILKAIRQSFTDARAWQPGYQPMLEQLLSGEGHTTHKGVQPDPTSTGCDFADYSLLPALRRASAYVDQEVVDIERVVAD</sequence>
<dbReference type="AlphaFoldDB" id="A0A9X2HUT6"/>
<name>A0A9X2HUT6_9GAMM</name>
<keyword evidence="3" id="KW-1185">Reference proteome</keyword>
<dbReference type="EMBL" id="JAMFTH010000001">
    <property type="protein sequence ID" value="MCP8898039.1"/>
    <property type="molecule type" value="Genomic_DNA"/>
</dbReference>
<protein>
    <submittedName>
        <fullName evidence="2">DUF2220 domain-containing protein</fullName>
    </submittedName>
</protein>
<dbReference type="Proteomes" id="UP001139319">
    <property type="component" value="Unassembled WGS sequence"/>
</dbReference>
<dbReference type="RefSeq" id="WP_253966331.1">
    <property type="nucleotide sequence ID" value="NZ_JAMFTH010000001.1"/>
</dbReference>
<gene>
    <name evidence="2" type="ORF">M6D89_01855</name>
</gene>
<organism evidence="2 3">
    <name type="scientific">Gilvimarinus xylanilyticus</name>
    <dbReference type="NCBI Taxonomy" id="2944139"/>
    <lineage>
        <taxon>Bacteria</taxon>
        <taxon>Pseudomonadati</taxon>
        <taxon>Pseudomonadota</taxon>
        <taxon>Gammaproteobacteria</taxon>
        <taxon>Cellvibrionales</taxon>
        <taxon>Cellvibrionaceae</taxon>
        <taxon>Gilvimarinus</taxon>
    </lineage>
</organism>
<proteinExistence type="predicted"/>
<reference evidence="2" key="2">
    <citation type="submission" date="2023-01" db="EMBL/GenBank/DDBJ databases">
        <title>Gilvimarinus xylanilyticus HB14 isolated from Caulerpa lentillifera aquaculture base in Hainan, China.</title>
        <authorList>
            <person name="Zhang Y.-J."/>
        </authorList>
    </citation>
    <scope>NUCLEOTIDE SEQUENCE</scope>
    <source>
        <strain evidence="2">HB14</strain>
    </source>
</reference>
<feature type="domain" description="Wadjet protein JetD C-terminal" evidence="1">
    <location>
        <begin position="208"/>
        <end position="309"/>
    </location>
</feature>
<reference evidence="2" key="1">
    <citation type="submission" date="2022-05" db="EMBL/GenBank/DDBJ databases">
        <authorList>
            <person name="Sun H.-N."/>
        </authorList>
    </citation>
    <scope>NUCLEOTIDE SEQUENCE</scope>
    <source>
        <strain evidence="2">HB14</strain>
    </source>
</reference>
<evidence type="ECO:0000259" key="1">
    <source>
        <dbReference type="Pfam" id="PF09983"/>
    </source>
</evidence>